<feature type="region of interest" description="Disordered" evidence="1">
    <location>
        <begin position="156"/>
        <end position="214"/>
    </location>
</feature>
<accession>A0A481W4G3</accession>
<name>A0A481W4G3_9CAUD</name>
<evidence type="ECO:0000313" key="3">
    <source>
        <dbReference type="Proteomes" id="UP000294134"/>
    </source>
</evidence>
<evidence type="ECO:0000313" key="2">
    <source>
        <dbReference type="EMBL" id="QBJ02616.1"/>
    </source>
</evidence>
<dbReference type="EMBL" id="MK552327">
    <property type="protein sequence ID" value="QBJ02616.1"/>
    <property type="molecule type" value="Genomic_DNA"/>
</dbReference>
<evidence type="ECO:0008006" key="4">
    <source>
        <dbReference type="Google" id="ProtNLM"/>
    </source>
</evidence>
<organism evidence="2 3">
    <name type="scientific">Pseudomonas phage Psa21</name>
    <dbReference type="NCBI Taxonomy" id="2530023"/>
    <lineage>
        <taxon>Viruses</taxon>
        <taxon>Duplodnaviria</taxon>
        <taxon>Heunggongvirae</taxon>
        <taxon>Uroviricota</taxon>
        <taxon>Caudoviricetes</taxon>
        <taxon>Chimalliviridae</taxon>
        <taxon>Tepukevirus</taxon>
        <taxon>Tepukevirus Psa21</taxon>
    </lineage>
</organism>
<sequence length="570" mass="64034">MAKKRPTFRPANEPIPATPITSATAVTAVLEKTEETPTTQLGANDEWLRQALADVNVDIQKRDFFEQWTNQATDNGPSESNKALTWFMNGDFDQTHRWFEALNDKPESLVYDIFTPEETQGDSFDFTDVTIEAAVKQIIEEHKKFLVWEEESYFQKSESQEMEESMNDSQPEQTNDTTTGGGDVDLSVEQTANSGDSSVETSEDDSTSESPAFNYAGFRETYELPDTWTDDNIDQWIAVGANVDTFKTAAGNFIIDPTRKDRPIATWTLSEILDGFAGNLDNIGESQYADLAKAYRQLEAVDAAWSIRDLIDYLTQGLLPPKTSNGAWRNDVTRARRPATDWTTQELIAWALGELRAVGEATDVKIAIELNQRLGLCSQSNKPEDVIRAYRKTQNTASTTLVGEQPTATTPEPTVAETTAAPVTTIPQGLTAMNVGYLKTQTERYLKACAPGTPITPEIGAKEQKELDNLFRYILKLEDPQGFGAAMTYFRDFYAKNRDGLFEPTYATRFTGTLRTDGDLQETHVNLLSIFHVYTDPDKAARKQMDLPYLLRKFPAARQAWLLEFFQRYC</sequence>
<evidence type="ECO:0000256" key="1">
    <source>
        <dbReference type="SAM" id="MobiDB-lite"/>
    </source>
</evidence>
<dbReference type="Proteomes" id="UP000294134">
    <property type="component" value="Segment"/>
</dbReference>
<keyword evidence="3" id="KW-1185">Reference proteome</keyword>
<proteinExistence type="predicted"/>
<protein>
    <recommendedName>
        <fullName evidence="4">Virion structural protein</fullName>
    </recommendedName>
</protein>
<reference evidence="2 3" key="1">
    <citation type="submission" date="2019-02" db="EMBL/GenBank/DDBJ databases">
        <authorList>
            <person name="Frampton R.A."/>
            <person name="Wojtus J.K."/>
            <person name="Fineran P.C."/>
            <person name="Hendrickson H.L."/>
        </authorList>
    </citation>
    <scope>NUCLEOTIDE SEQUENCE [LARGE SCALE GENOMIC DNA]</scope>
</reference>
<gene>
    <name evidence="2" type="ORF">PSA21_88</name>
</gene>